<reference evidence="4 5" key="1">
    <citation type="submission" date="2017-04" db="EMBL/GenBank/DDBJ databases">
        <authorList>
            <person name="Afonso C.L."/>
            <person name="Miller P.J."/>
            <person name="Scott M.A."/>
            <person name="Spackman E."/>
            <person name="Goraichik I."/>
            <person name="Dimitrov K.M."/>
            <person name="Suarez D.L."/>
            <person name="Swayne D.E."/>
        </authorList>
    </citation>
    <scope>NUCLEOTIDE SEQUENCE [LARGE SCALE GENOMIC DNA]</scope>
    <source>
        <strain evidence="4 5">CGMCC 1.10972</strain>
    </source>
</reference>
<evidence type="ECO:0000256" key="1">
    <source>
        <dbReference type="ARBA" id="ARBA00023125"/>
    </source>
</evidence>
<dbReference type="OrthoDB" id="7914379at2"/>
<evidence type="ECO:0000259" key="3">
    <source>
        <dbReference type="PROSITE" id="PS50977"/>
    </source>
</evidence>
<sequence>MGAPIHQIGTGDEASLDALTDRQRAVLDAVLDLIVEGRRPLSMIAVAKAASCSKETLYRWFGDRAGLLTATVRWQAAKVRGVKLPDGPIDEAFLLAELKRFAVDWLSVIGGQTSVALNRLAIAEAGSDALNLGEIVLRNGPTAMARRLAPLLATARADGLVTYESEGEAFTTFFGLVVGDVQIRLLLGEAIGLDDPAIDRAAANAATRFLALYGCKPSVSEPIPPQTGGSST</sequence>
<accession>A0A1W2D894</accession>
<dbReference type="AlphaFoldDB" id="A0A1W2D894"/>
<evidence type="ECO:0000313" key="5">
    <source>
        <dbReference type="Proteomes" id="UP000192656"/>
    </source>
</evidence>
<dbReference type="InterPro" id="IPR009057">
    <property type="entry name" value="Homeodomain-like_sf"/>
</dbReference>
<name>A0A1W2D894_9HYPH</name>
<dbReference type="Gene3D" id="1.10.10.60">
    <property type="entry name" value="Homeodomain-like"/>
    <property type="match status" value="1"/>
</dbReference>
<dbReference type="PANTHER" id="PTHR30055:SF146">
    <property type="entry name" value="HTH-TYPE TRANSCRIPTIONAL DUAL REGULATOR CECR"/>
    <property type="match status" value="1"/>
</dbReference>
<dbReference type="PROSITE" id="PS50977">
    <property type="entry name" value="HTH_TETR_2"/>
    <property type="match status" value="1"/>
</dbReference>
<keyword evidence="5" id="KW-1185">Reference proteome</keyword>
<keyword evidence="1 2" id="KW-0238">DNA-binding</keyword>
<dbReference type="Proteomes" id="UP000192656">
    <property type="component" value="Unassembled WGS sequence"/>
</dbReference>
<organism evidence="4 5">
    <name type="scientific">Fulvimarina manganoxydans</name>
    <dbReference type="NCBI Taxonomy" id="937218"/>
    <lineage>
        <taxon>Bacteria</taxon>
        <taxon>Pseudomonadati</taxon>
        <taxon>Pseudomonadota</taxon>
        <taxon>Alphaproteobacteria</taxon>
        <taxon>Hyphomicrobiales</taxon>
        <taxon>Aurantimonadaceae</taxon>
        <taxon>Fulvimarina</taxon>
    </lineage>
</organism>
<dbReference type="InterPro" id="IPR039536">
    <property type="entry name" value="TetR_C_Proteobacteria"/>
</dbReference>
<dbReference type="InterPro" id="IPR001647">
    <property type="entry name" value="HTH_TetR"/>
</dbReference>
<dbReference type="RefSeq" id="WP_084410886.1">
    <property type="nucleotide sequence ID" value="NZ_FWXR01000013.1"/>
</dbReference>
<dbReference type="SUPFAM" id="SSF46689">
    <property type="entry name" value="Homeodomain-like"/>
    <property type="match status" value="1"/>
</dbReference>
<feature type="DNA-binding region" description="H-T-H motif" evidence="2">
    <location>
        <begin position="42"/>
        <end position="61"/>
    </location>
</feature>
<evidence type="ECO:0000256" key="2">
    <source>
        <dbReference type="PROSITE-ProRule" id="PRU00335"/>
    </source>
</evidence>
<dbReference type="GO" id="GO:0003700">
    <property type="term" value="F:DNA-binding transcription factor activity"/>
    <property type="evidence" value="ECO:0007669"/>
    <property type="project" value="TreeGrafter"/>
</dbReference>
<feature type="domain" description="HTH tetR-type" evidence="3">
    <location>
        <begin position="20"/>
        <end position="79"/>
    </location>
</feature>
<dbReference type="GO" id="GO:0000976">
    <property type="term" value="F:transcription cis-regulatory region binding"/>
    <property type="evidence" value="ECO:0007669"/>
    <property type="project" value="TreeGrafter"/>
</dbReference>
<protein>
    <submittedName>
        <fullName evidence="4">Transcriptional regulator, TetR family</fullName>
    </submittedName>
</protein>
<proteinExistence type="predicted"/>
<dbReference type="InterPro" id="IPR050109">
    <property type="entry name" value="HTH-type_TetR-like_transc_reg"/>
</dbReference>
<dbReference type="Gene3D" id="1.10.357.10">
    <property type="entry name" value="Tetracycline Repressor, domain 2"/>
    <property type="match status" value="1"/>
</dbReference>
<evidence type="ECO:0000313" key="4">
    <source>
        <dbReference type="EMBL" id="SMC93366.1"/>
    </source>
</evidence>
<gene>
    <name evidence="4" type="ORF">SAMN06297251_11343</name>
</gene>
<dbReference type="PANTHER" id="PTHR30055">
    <property type="entry name" value="HTH-TYPE TRANSCRIPTIONAL REGULATOR RUTR"/>
    <property type="match status" value="1"/>
</dbReference>
<dbReference type="STRING" id="937218.SAMN06297251_11343"/>
<dbReference type="EMBL" id="FWXR01000013">
    <property type="protein sequence ID" value="SMC93366.1"/>
    <property type="molecule type" value="Genomic_DNA"/>
</dbReference>
<dbReference type="Pfam" id="PF14246">
    <property type="entry name" value="TetR_C_7"/>
    <property type="match status" value="1"/>
</dbReference>